<dbReference type="RefSeq" id="WP_049737843.1">
    <property type="nucleotide sequence ID" value="NZ_BJON01000019.1"/>
</dbReference>
<dbReference type="STRING" id="54915.ADS79_07850"/>
<dbReference type="EMBL" id="LGIQ01000005">
    <property type="protein sequence ID" value="KNB73833.1"/>
    <property type="molecule type" value="Genomic_DNA"/>
</dbReference>
<evidence type="ECO:0000256" key="2">
    <source>
        <dbReference type="ARBA" id="ARBA00009263"/>
    </source>
</evidence>
<dbReference type="GO" id="GO:0008446">
    <property type="term" value="F:GDP-mannose 4,6-dehydratase activity"/>
    <property type="evidence" value="ECO:0007669"/>
    <property type="project" value="UniProtKB-EC"/>
</dbReference>
<proteinExistence type="inferred from homology"/>
<accession>A0A0K9YYM0</accession>
<dbReference type="EMBL" id="BJON01000019">
    <property type="protein sequence ID" value="GED71097.1"/>
    <property type="molecule type" value="Genomic_DNA"/>
</dbReference>
<evidence type="ECO:0000259" key="5">
    <source>
        <dbReference type="Pfam" id="PF16363"/>
    </source>
</evidence>
<dbReference type="EC" id="4.2.1.47" evidence="3"/>
<reference evidence="6 9" key="3">
    <citation type="submission" date="2019-06" db="EMBL/GenBank/DDBJ databases">
        <title>Whole genome shotgun sequence of Brevibacillus reuszeri NBRC 15719.</title>
        <authorList>
            <person name="Hosoyama A."/>
            <person name="Uohara A."/>
            <person name="Ohji S."/>
            <person name="Ichikawa N."/>
        </authorList>
    </citation>
    <scope>NUCLEOTIDE SEQUENCE [LARGE SCALE GENOMIC DNA]</scope>
    <source>
        <strain evidence="6 9">NBRC 15719</strain>
    </source>
</reference>
<sequence>MKALITGITGFAGSHLAEYLLARGNIEIYGTYRARSRMDHISHLVDQITLVECELKDPHAVDQMIKLSRPEQIYHLAAQSFVPTSWNSPADTLMNNIVSQLHLFEAVRKWDVDCKIQVACSSEEYGMVYPGEIPVQENNPLRPLSPYAVSKIAQDFLGYQYFQSYGLPIVRTRTFNHTGPRRGEHFVTSNFAKQIAQIELGLQPPFVDVGNLQARRDFTDVRDVVKAYWLALTHGEPGSVYNISSGTTRTIEEVLQTLLTFTTANVQIRVDSKRLRPSDVDVLLGDSSLFQEKTGWKPEIPFHQTMEDLLQYWRSILRCTKQKEGDNE</sequence>
<evidence type="ECO:0000256" key="4">
    <source>
        <dbReference type="ARBA" id="ARBA00023239"/>
    </source>
</evidence>
<dbReference type="Pfam" id="PF16363">
    <property type="entry name" value="GDP_Man_Dehyd"/>
    <property type="match status" value="1"/>
</dbReference>
<reference evidence="7" key="2">
    <citation type="submission" date="2015-07" db="EMBL/GenBank/DDBJ databases">
        <title>MeaNS - Measles Nucleotide Surveillance Program.</title>
        <authorList>
            <person name="Tran T."/>
            <person name="Druce J."/>
        </authorList>
    </citation>
    <scope>NUCLEOTIDE SEQUENCE</scope>
    <source>
        <strain evidence="7">DSM 9887</strain>
    </source>
</reference>
<evidence type="ECO:0000256" key="1">
    <source>
        <dbReference type="ARBA" id="ARBA00001937"/>
    </source>
</evidence>
<organism evidence="7 8">
    <name type="scientific">Brevibacillus reuszeri</name>
    <dbReference type="NCBI Taxonomy" id="54915"/>
    <lineage>
        <taxon>Bacteria</taxon>
        <taxon>Bacillati</taxon>
        <taxon>Bacillota</taxon>
        <taxon>Bacilli</taxon>
        <taxon>Bacillales</taxon>
        <taxon>Paenibacillaceae</taxon>
        <taxon>Brevibacillus</taxon>
    </lineage>
</organism>
<dbReference type="Proteomes" id="UP000036834">
    <property type="component" value="Unassembled WGS sequence"/>
</dbReference>
<dbReference type="InterPro" id="IPR006368">
    <property type="entry name" value="GDP_Man_deHydtase"/>
</dbReference>
<comment type="cofactor">
    <cofactor evidence="1">
        <name>NADP(+)</name>
        <dbReference type="ChEBI" id="CHEBI:58349"/>
    </cofactor>
</comment>
<comment type="caution">
    <text evidence="7">The sequence shown here is derived from an EMBL/GenBank/DDBJ whole genome shotgun (WGS) entry which is preliminary data.</text>
</comment>
<dbReference type="AlphaFoldDB" id="A0A0K9YYM0"/>
<dbReference type="PATRIC" id="fig|54915.3.peg.7010"/>
<dbReference type="InterPro" id="IPR036291">
    <property type="entry name" value="NAD(P)-bd_dom_sf"/>
</dbReference>
<dbReference type="PANTHER" id="PTHR43715:SF1">
    <property type="entry name" value="GDP-MANNOSE 4,6 DEHYDRATASE"/>
    <property type="match status" value="1"/>
</dbReference>
<gene>
    <name evidence="7" type="ORF">ADS79_07850</name>
    <name evidence="6" type="ORF">BRE01_47990</name>
</gene>
<dbReference type="OrthoDB" id="9779041at2"/>
<reference evidence="8" key="1">
    <citation type="submission" date="2015-07" db="EMBL/GenBank/DDBJ databases">
        <title>Genome sequencing project for genomic taxonomy and phylogenomics of Bacillus-like bacteria.</title>
        <authorList>
            <person name="Liu B."/>
            <person name="Wang J."/>
            <person name="Zhu Y."/>
            <person name="Liu G."/>
            <person name="Chen Q."/>
            <person name="Chen Z."/>
            <person name="Lan J."/>
            <person name="Che J."/>
            <person name="Ge C."/>
            <person name="Shi H."/>
            <person name="Pan Z."/>
            <person name="Liu X."/>
        </authorList>
    </citation>
    <scope>NUCLEOTIDE SEQUENCE [LARGE SCALE GENOMIC DNA]</scope>
    <source>
        <strain evidence="8">DSM 9887</strain>
    </source>
</reference>
<name>A0A0K9YYM0_9BACL</name>
<dbReference type="GO" id="GO:0042351">
    <property type="term" value="P:'de novo' GDP-L-fucose biosynthetic process"/>
    <property type="evidence" value="ECO:0007669"/>
    <property type="project" value="TreeGrafter"/>
</dbReference>
<feature type="domain" description="NAD(P)-binding" evidence="5">
    <location>
        <begin position="4"/>
        <end position="308"/>
    </location>
</feature>
<dbReference type="Gene3D" id="3.90.25.10">
    <property type="entry name" value="UDP-galactose 4-epimerase, domain 1"/>
    <property type="match status" value="1"/>
</dbReference>
<keyword evidence="4" id="KW-0456">Lyase</keyword>
<evidence type="ECO:0000313" key="6">
    <source>
        <dbReference type="EMBL" id="GED71097.1"/>
    </source>
</evidence>
<comment type="similarity">
    <text evidence="2">Belongs to the NAD(P)-dependent epimerase/dehydratase family. GDP-mannose 4,6-dehydratase subfamily.</text>
</comment>
<dbReference type="Proteomes" id="UP000319578">
    <property type="component" value="Unassembled WGS sequence"/>
</dbReference>
<dbReference type="Gene3D" id="3.40.50.720">
    <property type="entry name" value="NAD(P)-binding Rossmann-like Domain"/>
    <property type="match status" value="1"/>
</dbReference>
<evidence type="ECO:0000256" key="3">
    <source>
        <dbReference type="ARBA" id="ARBA00011989"/>
    </source>
</evidence>
<dbReference type="SUPFAM" id="SSF51735">
    <property type="entry name" value="NAD(P)-binding Rossmann-fold domains"/>
    <property type="match status" value="1"/>
</dbReference>
<dbReference type="PANTHER" id="PTHR43715">
    <property type="entry name" value="GDP-MANNOSE 4,6-DEHYDRATASE"/>
    <property type="match status" value="1"/>
</dbReference>
<evidence type="ECO:0000313" key="8">
    <source>
        <dbReference type="Proteomes" id="UP000036834"/>
    </source>
</evidence>
<protein>
    <recommendedName>
        <fullName evidence="3">GDP-mannose 4,6-dehydratase</fullName>
        <ecNumber evidence="3">4.2.1.47</ecNumber>
    </recommendedName>
</protein>
<keyword evidence="9" id="KW-1185">Reference proteome</keyword>
<evidence type="ECO:0000313" key="9">
    <source>
        <dbReference type="Proteomes" id="UP000319578"/>
    </source>
</evidence>
<dbReference type="InterPro" id="IPR016040">
    <property type="entry name" value="NAD(P)-bd_dom"/>
</dbReference>
<evidence type="ECO:0000313" key="7">
    <source>
        <dbReference type="EMBL" id="KNB73833.1"/>
    </source>
</evidence>
<dbReference type="CDD" id="cd05260">
    <property type="entry name" value="GDP_MD_SDR_e"/>
    <property type="match status" value="1"/>
</dbReference>